<dbReference type="AlphaFoldDB" id="A0A0D3GYQ1"/>
<accession>A0A0D3GYQ1</accession>
<protein>
    <submittedName>
        <fullName evidence="1">Uncharacterized protein</fullName>
    </submittedName>
</protein>
<sequence>MHKQLTSAPNAGRPCCPISHGCGLTGSRCPLSTTVVEDATMGHSTAKAKRIWSLHHQGCQPRALPPCHRQQLAMVKTTDTVLARLMHLALNKKEFTKEGKELASSNRHD</sequence>
<dbReference type="Proteomes" id="UP000026960">
    <property type="component" value="Chromosome 8"/>
</dbReference>
<evidence type="ECO:0000313" key="1">
    <source>
        <dbReference type="EnsemblPlants" id="OBART08G09850.1"/>
    </source>
</evidence>
<dbReference type="PaxDb" id="65489-OBART08G09850.1"/>
<organism evidence="1">
    <name type="scientific">Oryza barthii</name>
    <dbReference type="NCBI Taxonomy" id="65489"/>
    <lineage>
        <taxon>Eukaryota</taxon>
        <taxon>Viridiplantae</taxon>
        <taxon>Streptophyta</taxon>
        <taxon>Embryophyta</taxon>
        <taxon>Tracheophyta</taxon>
        <taxon>Spermatophyta</taxon>
        <taxon>Magnoliopsida</taxon>
        <taxon>Liliopsida</taxon>
        <taxon>Poales</taxon>
        <taxon>Poaceae</taxon>
        <taxon>BOP clade</taxon>
        <taxon>Oryzoideae</taxon>
        <taxon>Oryzeae</taxon>
        <taxon>Oryzinae</taxon>
        <taxon>Oryza</taxon>
    </lineage>
</organism>
<reference evidence="1" key="2">
    <citation type="submission" date="2015-03" db="UniProtKB">
        <authorList>
            <consortium name="EnsemblPlants"/>
        </authorList>
    </citation>
    <scope>IDENTIFICATION</scope>
</reference>
<proteinExistence type="predicted"/>
<evidence type="ECO:0000313" key="2">
    <source>
        <dbReference type="Proteomes" id="UP000026960"/>
    </source>
</evidence>
<name>A0A0D3GYQ1_9ORYZ</name>
<dbReference type="HOGENOM" id="CLU_2187987_0_0_1"/>
<dbReference type="Gramene" id="OBART08G09850.1">
    <property type="protein sequence ID" value="OBART08G09850.1"/>
    <property type="gene ID" value="OBART08G09850"/>
</dbReference>
<keyword evidence="2" id="KW-1185">Reference proteome</keyword>
<reference evidence="1" key="1">
    <citation type="journal article" date="2009" name="Rice">
        <title>De Novo Next Generation Sequencing of Plant Genomes.</title>
        <authorList>
            <person name="Rounsley S."/>
            <person name="Marri P.R."/>
            <person name="Yu Y."/>
            <person name="He R."/>
            <person name="Sisneros N."/>
            <person name="Goicoechea J.L."/>
            <person name="Lee S.J."/>
            <person name="Angelova A."/>
            <person name="Kudrna D."/>
            <person name="Luo M."/>
            <person name="Affourtit J."/>
            <person name="Desany B."/>
            <person name="Knight J."/>
            <person name="Niazi F."/>
            <person name="Egholm M."/>
            <person name="Wing R.A."/>
        </authorList>
    </citation>
    <scope>NUCLEOTIDE SEQUENCE [LARGE SCALE GENOMIC DNA]</scope>
    <source>
        <strain evidence="1">cv. IRGC 105608</strain>
    </source>
</reference>
<dbReference type="EnsemblPlants" id="OBART08G09850.1">
    <property type="protein sequence ID" value="OBART08G09850.1"/>
    <property type="gene ID" value="OBART08G09850"/>
</dbReference>